<dbReference type="GeneID" id="19892266"/>
<dbReference type="RefSeq" id="XP_008602573.1">
    <property type="nucleotide sequence ID" value="XM_008604351.1"/>
</dbReference>
<dbReference type="InterPro" id="IPR001138">
    <property type="entry name" value="Zn2Cys6_DnaBD"/>
</dbReference>
<dbReference type="Gene3D" id="4.10.240.10">
    <property type="entry name" value="Zn(2)-C6 fungal-type DNA-binding domain"/>
    <property type="match status" value="1"/>
</dbReference>
<evidence type="ECO:0000256" key="6">
    <source>
        <dbReference type="ARBA" id="ARBA00023163"/>
    </source>
</evidence>
<dbReference type="AlphaFoldDB" id="J4KL99"/>
<dbReference type="OrthoDB" id="4869139at2759"/>
<evidence type="ECO:0000256" key="3">
    <source>
        <dbReference type="ARBA" id="ARBA00022833"/>
    </source>
</evidence>
<dbReference type="STRING" id="655819.J4KL99"/>
<dbReference type="HOGENOM" id="CLU_039521_0_0_1"/>
<evidence type="ECO:0000256" key="8">
    <source>
        <dbReference type="SAM" id="MobiDB-lite"/>
    </source>
</evidence>
<evidence type="ECO:0000256" key="7">
    <source>
        <dbReference type="ARBA" id="ARBA00023242"/>
    </source>
</evidence>
<feature type="region of interest" description="Disordered" evidence="8">
    <location>
        <begin position="142"/>
        <end position="161"/>
    </location>
</feature>
<keyword evidence="6" id="KW-0804">Transcription</keyword>
<comment type="subcellular location">
    <subcellularLocation>
        <location evidence="1">Nucleus</location>
    </subcellularLocation>
</comment>
<sequence>MPRRQSLAHQACELCRQRKRKCNGDGLNPCKACHESGAHCVYFAATRVSKADLREELARLQSINSDNSTLLDAISSRDTSPAQLSNILQRLSDGQSRAEVADMLTQQPDSRDGTSKGSPATSAPTTASPMSPGSRLSITQESFKSSVPSVMTPPTVKSPSETHLQANIGYYRQQLPQLLDAILARDCLSFCPISKPDFARDFESGSGEHFSTALADALLALATLLAREQMVAIIASRPSSGGGGGGGDDDVREQDLGYSFAQEAIAALYNGAGLPHRIADIQALGILALYCLGCAKMKDGLGFAGDFGAAIAEQWGANQFESVLTHRQTHANIYCAAVSFNRLLFLIQDYNKTIDELAVKVGVTRPPFQSSSSSTDSSGSKTNLSGTIIDDAFFTRDLSLLPNNPKVIAAKLFEFTEWVYKARFSPEKTLDQAVKVYQDSLQWYESFFAYTSSCTAETPLILFGHSQLVISTCYQFGIMCLLTPFVLEAAEIALDGTLPMAICKQAAGSVGDLIQHYSRLYNDGQLLDFMPFFKTAALAFLQVCNAKMSISWMHLLDKCLKLIWHDLIVMRFFVNGCGDSCRLVMNAIGT</sequence>
<feature type="domain" description="Zn(2)-C6 fungal-type" evidence="9">
    <location>
        <begin position="11"/>
        <end position="42"/>
    </location>
</feature>
<organism evidence="10 11">
    <name type="scientific">Beauveria bassiana (strain ARSEF 2860)</name>
    <name type="common">White muscardine disease fungus</name>
    <name type="synonym">Tritirachium shiotae</name>
    <dbReference type="NCBI Taxonomy" id="655819"/>
    <lineage>
        <taxon>Eukaryota</taxon>
        <taxon>Fungi</taxon>
        <taxon>Dikarya</taxon>
        <taxon>Ascomycota</taxon>
        <taxon>Pezizomycotina</taxon>
        <taxon>Sordariomycetes</taxon>
        <taxon>Hypocreomycetidae</taxon>
        <taxon>Hypocreales</taxon>
        <taxon>Cordycipitaceae</taxon>
        <taxon>Beauveria</taxon>
    </lineage>
</organism>
<accession>J4KL99</accession>
<evidence type="ECO:0000259" key="9">
    <source>
        <dbReference type="PROSITE" id="PS50048"/>
    </source>
</evidence>
<protein>
    <submittedName>
        <fullName evidence="10">Nitrate assimilation regulatory protein nirA</fullName>
    </submittedName>
</protein>
<dbReference type="InterPro" id="IPR036864">
    <property type="entry name" value="Zn2-C6_fun-type_DNA-bd_sf"/>
</dbReference>
<reference evidence="10 11" key="1">
    <citation type="journal article" date="2012" name="Sci. Rep.">
        <title>Genomic perspectives on the evolution of fungal entomopathogenicity in Beauveria bassiana.</title>
        <authorList>
            <person name="Xiao G."/>
            <person name="Ying S.H."/>
            <person name="Zheng P."/>
            <person name="Wang Z.L."/>
            <person name="Zhang S."/>
            <person name="Xie X.Q."/>
            <person name="Shang Y."/>
            <person name="St Leger R.J."/>
            <person name="Zhao G.P."/>
            <person name="Wang C."/>
            <person name="Feng M.G."/>
        </authorList>
    </citation>
    <scope>NUCLEOTIDE SEQUENCE [LARGE SCALE GENOMIC DNA]</scope>
    <source>
        <strain evidence="10 11">ARSEF 2860</strain>
    </source>
</reference>
<keyword evidence="11" id="KW-1185">Reference proteome</keyword>
<dbReference type="CDD" id="cd12148">
    <property type="entry name" value="fungal_TF_MHR"/>
    <property type="match status" value="1"/>
</dbReference>
<feature type="region of interest" description="Disordered" evidence="8">
    <location>
        <begin position="105"/>
        <end position="136"/>
    </location>
</feature>
<dbReference type="InParanoid" id="J4KL99"/>
<proteinExistence type="predicted"/>
<dbReference type="CDD" id="cd00067">
    <property type="entry name" value="GAL4"/>
    <property type="match status" value="1"/>
</dbReference>
<dbReference type="GO" id="GO:0005634">
    <property type="term" value="C:nucleus"/>
    <property type="evidence" value="ECO:0007669"/>
    <property type="project" value="UniProtKB-SubCell"/>
</dbReference>
<dbReference type="PANTHER" id="PTHR31313:SF81">
    <property type="entry name" value="TY1 ENHANCER ACTIVATOR"/>
    <property type="match status" value="1"/>
</dbReference>
<evidence type="ECO:0000256" key="2">
    <source>
        <dbReference type="ARBA" id="ARBA00022723"/>
    </source>
</evidence>
<keyword evidence="2" id="KW-0479">Metal-binding</keyword>
<evidence type="ECO:0000256" key="1">
    <source>
        <dbReference type="ARBA" id="ARBA00004123"/>
    </source>
</evidence>
<dbReference type="PROSITE" id="PS00463">
    <property type="entry name" value="ZN2_CY6_FUNGAL_1"/>
    <property type="match status" value="1"/>
</dbReference>
<keyword evidence="4" id="KW-0805">Transcription regulation</keyword>
<keyword evidence="7" id="KW-0539">Nucleus</keyword>
<dbReference type="Pfam" id="PF00172">
    <property type="entry name" value="Zn_clus"/>
    <property type="match status" value="1"/>
</dbReference>
<dbReference type="Proteomes" id="UP000002762">
    <property type="component" value="Unassembled WGS sequence"/>
</dbReference>
<dbReference type="SUPFAM" id="SSF57701">
    <property type="entry name" value="Zn2/Cys6 DNA-binding domain"/>
    <property type="match status" value="1"/>
</dbReference>
<dbReference type="PANTHER" id="PTHR31313">
    <property type="entry name" value="TY1 ENHANCER ACTIVATOR"/>
    <property type="match status" value="1"/>
</dbReference>
<keyword evidence="5" id="KW-0238">DNA-binding</keyword>
<dbReference type="GO" id="GO:0008270">
    <property type="term" value="F:zinc ion binding"/>
    <property type="evidence" value="ECO:0007669"/>
    <property type="project" value="InterPro"/>
</dbReference>
<dbReference type="GO" id="GO:0003677">
    <property type="term" value="F:DNA binding"/>
    <property type="evidence" value="ECO:0007669"/>
    <property type="project" value="UniProtKB-KW"/>
</dbReference>
<dbReference type="EMBL" id="JH725197">
    <property type="protein sequence ID" value="EJP61834.1"/>
    <property type="molecule type" value="Genomic_DNA"/>
</dbReference>
<dbReference type="SMART" id="SM00066">
    <property type="entry name" value="GAL4"/>
    <property type="match status" value="1"/>
</dbReference>
<dbReference type="InterPro" id="IPR051615">
    <property type="entry name" value="Transcr_Regulatory_Elem"/>
</dbReference>
<evidence type="ECO:0000313" key="10">
    <source>
        <dbReference type="EMBL" id="EJP61834.1"/>
    </source>
</evidence>
<dbReference type="GO" id="GO:0000981">
    <property type="term" value="F:DNA-binding transcription factor activity, RNA polymerase II-specific"/>
    <property type="evidence" value="ECO:0007669"/>
    <property type="project" value="InterPro"/>
</dbReference>
<evidence type="ECO:0000256" key="4">
    <source>
        <dbReference type="ARBA" id="ARBA00023015"/>
    </source>
</evidence>
<dbReference type="PROSITE" id="PS50048">
    <property type="entry name" value="ZN2_CY6_FUNGAL_2"/>
    <property type="match status" value="1"/>
</dbReference>
<name>J4KL99_BEAB2</name>
<feature type="compositionally biased region" description="Low complexity" evidence="8">
    <location>
        <begin position="118"/>
        <end position="129"/>
    </location>
</feature>
<keyword evidence="3" id="KW-0862">Zinc</keyword>
<evidence type="ECO:0000256" key="5">
    <source>
        <dbReference type="ARBA" id="ARBA00023125"/>
    </source>
</evidence>
<evidence type="ECO:0000313" key="11">
    <source>
        <dbReference type="Proteomes" id="UP000002762"/>
    </source>
</evidence>
<gene>
    <name evidence="10" type="ORF">BBA_09254</name>
</gene>